<dbReference type="PRINTS" id="PR00053">
    <property type="entry name" value="FORKHEAD"/>
</dbReference>
<keyword evidence="6" id="KW-1185">Reference proteome</keyword>
<organism evidence="5 6">
    <name type="scientific">Dimorphilus gyrociliatus</name>
    <dbReference type="NCBI Taxonomy" id="2664684"/>
    <lineage>
        <taxon>Eukaryota</taxon>
        <taxon>Metazoa</taxon>
        <taxon>Spiralia</taxon>
        <taxon>Lophotrochozoa</taxon>
        <taxon>Annelida</taxon>
        <taxon>Polychaeta</taxon>
        <taxon>Polychaeta incertae sedis</taxon>
        <taxon>Dinophilidae</taxon>
        <taxon>Dimorphilus</taxon>
    </lineage>
</organism>
<dbReference type="InterPro" id="IPR030456">
    <property type="entry name" value="TF_fork_head_CS_2"/>
</dbReference>
<evidence type="ECO:0000313" key="5">
    <source>
        <dbReference type="EMBL" id="CAD5122952.1"/>
    </source>
</evidence>
<sequence length="169" mass="19586">MTSLKTTEEKPKHSYIALISMAILSNPSKKLLLGDIYNYIMQKWPYYNNSDRAWRNSVRHNLSLNECFVKAGRADNGKGHYWTIHPACLPDFERGDFRRRQARRRAKRNMRNLNYEQDLAVAVNYKVGYVPMTPVWQQQQQQSVTPTPIWTPQAQAVFPSTGIAGIGYH</sequence>
<accession>A0A7I8W316</accession>
<dbReference type="AlphaFoldDB" id="A0A7I8W316"/>
<dbReference type="InterPro" id="IPR036388">
    <property type="entry name" value="WH-like_DNA-bd_sf"/>
</dbReference>
<dbReference type="PANTHER" id="PTHR11829:SF142">
    <property type="entry name" value="FORK-HEAD DOMAIN-CONTAINING PROTEIN"/>
    <property type="match status" value="1"/>
</dbReference>
<feature type="domain" description="Fork-head" evidence="4">
    <location>
        <begin position="10"/>
        <end position="102"/>
    </location>
</feature>
<dbReference type="SMART" id="SM00339">
    <property type="entry name" value="FH"/>
    <property type="match status" value="1"/>
</dbReference>
<dbReference type="PANTHER" id="PTHR11829">
    <property type="entry name" value="FORKHEAD BOX PROTEIN"/>
    <property type="match status" value="1"/>
</dbReference>
<reference evidence="5 6" key="1">
    <citation type="submission" date="2020-08" db="EMBL/GenBank/DDBJ databases">
        <authorList>
            <person name="Hejnol A."/>
        </authorList>
    </citation>
    <scope>NUCLEOTIDE SEQUENCE [LARGE SCALE GENOMIC DNA]</scope>
</reference>
<comment type="caution">
    <text evidence="5">The sequence shown here is derived from an EMBL/GenBank/DDBJ whole genome shotgun (WGS) entry which is preliminary data.</text>
</comment>
<dbReference type="InterPro" id="IPR036390">
    <property type="entry name" value="WH_DNA-bd_sf"/>
</dbReference>
<dbReference type="InterPro" id="IPR050211">
    <property type="entry name" value="FOX_domain-containing"/>
</dbReference>
<comment type="subcellular location">
    <subcellularLocation>
        <location evidence="3">Nucleus</location>
    </subcellularLocation>
</comment>
<protein>
    <recommendedName>
        <fullName evidence="4">Fork-head domain-containing protein</fullName>
    </recommendedName>
</protein>
<dbReference type="Pfam" id="PF00250">
    <property type="entry name" value="Forkhead"/>
    <property type="match status" value="1"/>
</dbReference>
<evidence type="ECO:0000256" key="1">
    <source>
        <dbReference type="ARBA" id="ARBA00023125"/>
    </source>
</evidence>
<name>A0A7I8W316_9ANNE</name>
<dbReference type="InterPro" id="IPR001766">
    <property type="entry name" value="Fork_head_dom"/>
</dbReference>
<evidence type="ECO:0000256" key="2">
    <source>
        <dbReference type="ARBA" id="ARBA00023242"/>
    </source>
</evidence>
<keyword evidence="2 3" id="KW-0539">Nucleus</keyword>
<dbReference type="Gene3D" id="1.10.10.10">
    <property type="entry name" value="Winged helix-like DNA-binding domain superfamily/Winged helix DNA-binding domain"/>
    <property type="match status" value="1"/>
</dbReference>
<dbReference type="GO" id="GO:0030154">
    <property type="term" value="P:cell differentiation"/>
    <property type="evidence" value="ECO:0007669"/>
    <property type="project" value="TreeGrafter"/>
</dbReference>
<dbReference type="PROSITE" id="PS50039">
    <property type="entry name" value="FORK_HEAD_3"/>
    <property type="match status" value="1"/>
</dbReference>
<evidence type="ECO:0000259" key="4">
    <source>
        <dbReference type="PROSITE" id="PS50039"/>
    </source>
</evidence>
<dbReference type="GO" id="GO:0005634">
    <property type="term" value="C:nucleus"/>
    <property type="evidence" value="ECO:0007669"/>
    <property type="project" value="UniProtKB-SubCell"/>
</dbReference>
<feature type="DNA-binding region" description="Fork-head" evidence="3">
    <location>
        <begin position="10"/>
        <end position="102"/>
    </location>
</feature>
<dbReference type="CDD" id="cd20035">
    <property type="entry name" value="FH_FOXQ2-like"/>
    <property type="match status" value="1"/>
</dbReference>
<evidence type="ECO:0000313" key="6">
    <source>
        <dbReference type="Proteomes" id="UP000549394"/>
    </source>
</evidence>
<dbReference type="OrthoDB" id="5954824at2759"/>
<keyword evidence="1 3" id="KW-0238">DNA-binding</keyword>
<dbReference type="GO" id="GO:0000981">
    <property type="term" value="F:DNA-binding transcription factor activity, RNA polymerase II-specific"/>
    <property type="evidence" value="ECO:0007669"/>
    <property type="project" value="TreeGrafter"/>
</dbReference>
<dbReference type="GO" id="GO:0000978">
    <property type="term" value="F:RNA polymerase II cis-regulatory region sequence-specific DNA binding"/>
    <property type="evidence" value="ECO:0007669"/>
    <property type="project" value="TreeGrafter"/>
</dbReference>
<dbReference type="InterPro" id="IPR047519">
    <property type="entry name" value="FH_FOXQ2-like"/>
</dbReference>
<dbReference type="EMBL" id="CAJFCJ010000019">
    <property type="protein sequence ID" value="CAD5122952.1"/>
    <property type="molecule type" value="Genomic_DNA"/>
</dbReference>
<proteinExistence type="predicted"/>
<dbReference type="GO" id="GO:0009653">
    <property type="term" value="P:anatomical structure morphogenesis"/>
    <property type="evidence" value="ECO:0007669"/>
    <property type="project" value="TreeGrafter"/>
</dbReference>
<dbReference type="Proteomes" id="UP000549394">
    <property type="component" value="Unassembled WGS sequence"/>
</dbReference>
<dbReference type="FunFam" id="1.10.10.10:FF:000135">
    <property type="entry name" value="forkhead box protein G1"/>
    <property type="match status" value="1"/>
</dbReference>
<dbReference type="PROSITE" id="PS00658">
    <property type="entry name" value="FORK_HEAD_2"/>
    <property type="match status" value="1"/>
</dbReference>
<dbReference type="SUPFAM" id="SSF46785">
    <property type="entry name" value="Winged helix' DNA-binding domain"/>
    <property type="match status" value="1"/>
</dbReference>
<gene>
    <name evidence="5" type="ORF">DGYR_LOCUS10691</name>
</gene>
<evidence type="ECO:0000256" key="3">
    <source>
        <dbReference type="PROSITE-ProRule" id="PRU00089"/>
    </source>
</evidence>